<feature type="region of interest" description="Disordered" evidence="1">
    <location>
        <begin position="1"/>
        <end position="21"/>
    </location>
</feature>
<accession>A0A0V1L6M1</accession>
<keyword evidence="4" id="KW-1185">Reference proteome</keyword>
<keyword evidence="2" id="KW-0812">Transmembrane</keyword>
<gene>
    <name evidence="3" type="ORF">T02_1848</name>
</gene>
<dbReference type="OrthoDB" id="5983986at2759"/>
<organism evidence="3 4">
    <name type="scientific">Trichinella nativa</name>
    <dbReference type="NCBI Taxonomy" id="6335"/>
    <lineage>
        <taxon>Eukaryota</taxon>
        <taxon>Metazoa</taxon>
        <taxon>Ecdysozoa</taxon>
        <taxon>Nematoda</taxon>
        <taxon>Enoplea</taxon>
        <taxon>Dorylaimia</taxon>
        <taxon>Trichinellida</taxon>
        <taxon>Trichinellidae</taxon>
        <taxon>Trichinella</taxon>
    </lineage>
</organism>
<name>A0A0V1L6M1_9BILA</name>
<dbReference type="EMBL" id="JYDW01000120">
    <property type="protein sequence ID" value="KRZ55184.1"/>
    <property type="molecule type" value="Genomic_DNA"/>
</dbReference>
<comment type="caution">
    <text evidence="3">The sequence shown here is derived from an EMBL/GenBank/DDBJ whole genome shotgun (WGS) entry which is preliminary data.</text>
</comment>
<proteinExistence type="predicted"/>
<keyword evidence="2" id="KW-0472">Membrane</keyword>
<feature type="transmembrane region" description="Helical" evidence="2">
    <location>
        <begin position="207"/>
        <end position="228"/>
    </location>
</feature>
<evidence type="ECO:0000256" key="1">
    <source>
        <dbReference type="SAM" id="MobiDB-lite"/>
    </source>
</evidence>
<sequence>MKRAAIEERVKRSDTTPIRKEKPLMKMKDDPRIDKGDQITAMGIGETTWVMFPLLKTSKHCRLRSSKTTSKISDLHPFLSRERNLTAKEGTSKAETDHAPKKDTKETLDGKDDSKNLVKESRRNAHTERWTLITSKRSDTLEENSPVKWNHTRILHLMGEFPYECCVVPEKQNLCSNYTSSAMHLKSHMEPLYTRERFLRMRKLPRVTIPILEPIAALVAVRLVAYMAGQLSLMIDQITCVQSNEKVTASWIKSPRNGCFVMGKISLNPSNSCPAPVPAATVQHKIIQRTF</sequence>
<protein>
    <submittedName>
        <fullName evidence="3">Uncharacterized protein</fullName>
    </submittedName>
</protein>
<reference evidence="3 4" key="1">
    <citation type="submission" date="2015-05" db="EMBL/GenBank/DDBJ databases">
        <title>Evolution of Trichinella species and genotypes.</title>
        <authorList>
            <person name="Korhonen P.K."/>
            <person name="Edoardo P."/>
            <person name="Giuseppe L.R."/>
            <person name="Gasser R.B."/>
        </authorList>
    </citation>
    <scope>NUCLEOTIDE SEQUENCE [LARGE SCALE GENOMIC DNA]</scope>
    <source>
        <strain evidence="3">ISS10</strain>
    </source>
</reference>
<keyword evidence="2" id="KW-1133">Transmembrane helix</keyword>
<evidence type="ECO:0000313" key="4">
    <source>
        <dbReference type="Proteomes" id="UP000054721"/>
    </source>
</evidence>
<evidence type="ECO:0000256" key="2">
    <source>
        <dbReference type="SAM" id="Phobius"/>
    </source>
</evidence>
<dbReference type="STRING" id="6335.A0A0V1L6M1"/>
<dbReference type="AlphaFoldDB" id="A0A0V1L6M1"/>
<dbReference type="Proteomes" id="UP000054721">
    <property type="component" value="Unassembled WGS sequence"/>
</dbReference>
<evidence type="ECO:0000313" key="3">
    <source>
        <dbReference type="EMBL" id="KRZ55184.1"/>
    </source>
</evidence>
<feature type="region of interest" description="Disordered" evidence="1">
    <location>
        <begin position="81"/>
        <end position="121"/>
    </location>
</feature>